<organism evidence="1 2">
    <name type="scientific">Fusarium oxysporum f. sp. cubense</name>
    <dbReference type="NCBI Taxonomy" id="61366"/>
    <lineage>
        <taxon>Eukaryota</taxon>
        <taxon>Fungi</taxon>
        <taxon>Dikarya</taxon>
        <taxon>Ascomycota</taxon>
        <taxon>Pezizomycotina</taxon>
        <taxon>Sordariomycetes</taxon>
        <taxon>Hypocreomycetidae</taxon>
        <taxon>Hypocreales</taxon>
        <taxon>Nectriaceae</taxon>
        <taxon>Fusarium</taxon>
        <taxon>Fusarium oxysporum species complex</taxon>
    </lineage>
</organism>
<accession>A0A5C6SC87</accession>
<reference evidence="1 2" key="1">
    <citation type="submission" date="2019-07" db="EMBL/GenBank/DDBJ databases">
        <title>The First High-Quality Draft Genome Sequence of the Causal Agent of the Current Panama Disease Epidemic.</title>
        <authorList>
            <person name="Warmington R.J."/>
            <person name="Kay W."/>
            <person name="Jeffries A."/>
            <person name="Bebber D."/>
            <person name="Moore K."/>
            <person name="Studholme D.J."/>
        </authorList>
    </citation>
    <scope>NUCLEOTIDE SEQUENCE [LARGE SCALE GENOMIC DNA]</scope>
    <source>
        <strain evidence="1 2">TR4</strain>
    </source>
</reference>
<proteinExistence type="predicted"/>
<gene>
    <name evidence="1" type="ORF">FocTR4_00016430</name>
</gene>
<dbReference type="AlphaFoldDB" id="A0A5C6SC87"/>
<dbReference type="Proteomes" id="UP000321331">
    <property type="component" value="Unassembled WGS sequence"/>
</dbReference>
<sequence length="99" mass="11099">MVRSATRNLQPANNSKLQTRLWCFHQHLIAADRIEAMTVNMNEDATPPFRLRDPTGPIIAAADTGRHQVVSRLGFMRHKALKAVSIALELENLHTFVVA</sequence>
<evidence type="ECO:0000313" key="1">
    <source>
        <dbReference type="EMBL" id="TXB95933.1"/>
    </source>
</evidence>
<comment type="caution">
    <text evidence="1">The sequence shown here is derived from an EMBL/GenBank/DDBJ whole genome shotgun (WGS) entry which is preliminary data.</text>
</comment>
<protein>
    <submittedName>
        <fullName evidence="1">Uncharacterized protein</fullName>
    </submittedName>
</protein>
<dbReference type="EMBL" id="VMNF01000015">
    <property type="protein sequence ID" value="TXB95933.1"/>
    <property type="molecule type" value="Genomic_DNA"/>
</dbReference>
<evidence type="ECO:0000313" key="2">
    <source>
        <dbReference type="Proteomes" id="UP000321331"/>
    </source>
</evidence>
<name>A0A5C6SC87_FUSOC</name>